<dbReference type="InParanoid" id="A0A251S8B9"/>
<name>A0A251S8B9_HELAN</name>
<evidence type="ECO:0000313" key="2">
    <source>
        <dbReference type="EMBL" id="KAF5764479.1"/>
    </source>
</evidence>
<dbReference type="EMBL" id="CM007904">
    <property type="protein sequence ID" value="OTF95087.1"/>
    <property type="molecule type" value="Genomic_DNA"/>
</dbReference>
<evidence type="ECO:0000313" key="4">
    <source>
        <dbReference type="Proteomes" id="UP000215914"/>
    </source>
</evidence>
<keyword evidence="1" id="KW-0812">Transmembrane</keyword>
<gene>
    <name evidence="3" type="ORF">HannXRQ_Chr15g0479191</name>
    <name evidence="2" type="ORF">HanXRQr2_Chr15g0692491</name>
</gene>
<proteinExistence type="predicted"/>
<reference evidence="2" key="3">
    <citation type="submission" date="2020-06" db="EMBL/GenBank/DDBJ databases">
        <title>Helianthus annuus Genome sequencing and assembly Release 2.</title>
        <authorList>
            <person name="Gouzy J."/>
            <person name="Langlade N."/>
            <person name="Munos S."/>
        </authorList>
    </citation>
    <scope>NUCLEOTIDE SEQUENCE</scope>
    <source>
        <tissue evidence="2">Leaves</tissue>
    </source>
</reference>
<dbReference type="Gramene" id="mRNA:HanXRQr2_Chr15g0692491">
    <property type="protein sequence ID" value="CDS:HanXRQr2_Chr15g0692491.1"/>
    <property type="gene ID" value="HanXRQr2_Chr15g0692491"/>
</dbReference>
<keyword evidence="4" id="KW-1185">Reference proteome</keyword>
<accession>A0A251S8B9</accession>
<sequence>MGMQFLLQEIKDAMEAGNQRRIRCFMDVPIFKLSFVYVDAIRVIRHIFNMLTSYTIIFRNMYFLCIYFIYTLMIYIN</sequence>
<dbReference type="AlphaFoldDB" id="A0A251S8B9"/>
<dbReference type="Proteomes" id="UP000215914">
    <property type="component" value="Chromosome 15"/>
</dbReference>
<dbReference type="EMBL" id="MNCJ02000330">
    <property type="protein sequence ID" value="KAF5764479.1"/>
    <property type="molecule type" value="Genomic_DNA"/>
</dbReference>
<reference evidence="2 4" key="1">
    <citation type="journal article" date="2017" name="Nature">
        <title>The sunflower genome provides insights into oil metabolism, flowering and Asterid evolution.</title>
        <authorList>
            <person name="Badouin H."/>
            <person name="Gouzy J."/>
            <person name="Grassa C.J."/>
            <person name="Murat F."/>
            <person name="Staton S.E."/>
            <person name="Cottret L."/>
            <person name="Lelandais-Briere C."/>
            <person name="Owens G.L."/>
            <person name="Carrere S."/>
            <person name="Mayjonade B."/>
            <person name="Legrand L."/>
            <person name="Gill N."/>
            <person name="Kane N.C."/>
            <person name="Bowers J.E."/>
            <person name="Hubner S."/>
            <person name="Bellec A."/>
            <person name="Berard A."/>
            <person name="Berges H."/>
            <person name="Blanchet N."/>
            <person name="Boniface M.C."/>
            <person name="Brunel D."/>
            <person name="Catrice O."/>
            <person name="Chaidir N."/>
            <person name="Claudel C."/>
            <person name="Donnadieu C."/>
            <person name="Faraut T."/>
            <person name="Fievet G."/>
            <person name="Helmstetter N."/>
            <person name="King M."/>
            <person name="Knapp S.J."/>
            <person name="Lai Z."/>
            <person name="Le Paslier M.C."/>
            <person name="Lippi Y."/>
            <person name="Lorenzon L."/>
            <person name="Mandel J.R."/>
            <person name="Marage G."/>
            <person name="Marchand G."/>
            <person name="Marquand E."/>
            <person name="Bret-Mestries E."/>
            <person name="Morien E."/>
            <person name="Nambeesan S."/>
            <person name="Nguyen T."/>
            <person name="Pegot-Espagnet P."/>
            <person name="Pouilly N."/>
            <person name="Raftis F."/>
            <person name="Sallet E."/>
            <person name="Schiex T."/>
            <person name="Thomas J."/>
            <person name="Vandecasteele C."/>
            <person name="Vares D."/>
            <person name="Vear F."/>
            <person name="Vautrin S."/>
            <person name="Crespi M."/>
            <person name="Mangin B."/>
            <person name="Burke J.M."/>
            <person name="Salse J."/>
            <person name="Munos S."/>
            <person name="Vincourt P."/>
            <person name="Rieseberg L.H."/>
            <person name="Langlade N.B."/>
        </authorList>
    </citation>
    <scope>NUCLEOTIDE SEQUENCE [LARGE SCALE GENOMIC DNA]</scope>
    <source>
        <strain evidence="4">cv. SF193</strain>
        <tissue evidence="2">Leaves</tissue>
    </source>
</reference>
<feature type="transmembrane region" description="Helical" evidence="1">
    <location>
        <begin position="56"/>
        <end position="76"/>
    </location>
</feature>
<organism evidence="3 4">
    <name type="scientific">Helianthus annuus</name>
    <name type="common">Common sunflower</name>
    <dbReference type="NCBI Taxonomy" id="4232"/>
    <lineage>
        <taxon>Eukaryota</taxon>
        <taxon>Viridiplantae</taxon>
        <taxon>Streptophyta</taxon>
        <taxon>Embryophyta</taxon>
        <taxon>Tracheophyta</taxon>
        <taxon>Spermatophyta</taxon>
        <taxon>Magnoliopsida</taxon>
        <taxon>eudicotyledons</taxon>
        <taxon>Gunneridae</taxon>
        <taxon>Pentapetalae</taxon>
        <taxon>asterids</taxon>
        <taxon>campanulids</taxon>
        <taxon>Asterales</taxon>
        <taxon>Asteraceae</taxon>
        <taxon>Asteroideae</taxon>
        <taxon>Heliantheae alliance</taxon>
        <taxon>Heliantheae</taxon>
        <taxon>Helianthus</taxon>
    </lineage>
</organism>
<reference evidence="3" key="2">
    <citation type="submission" date="2017-02" db="EMBL/GenBank/DDBJ databases">
        <title>Sunflower complete genome.</title>
        <authorList>
            <person name="Langlade N."/>
            <person name="Munos S."/>
        </authorList>
    </citation>
    <scope>NUCLEOTIDE SEQUENCE [LARGE SCALE GENOMIC DNA]</scope>
    <source>
        <tissue evidence="3">Leaves</tissue>
    </source>
</reference>
<keyword evidence="1" id="KW-0472">Membrane</keyword>
<keyword evidence="1" id="KW-1133">Transmembrane helix</keyword>
<protein>
    <submittedName>
        <fullName evidence="3">Uncharacterized protein</fullName>
    </submittedName>
</protein>
<evidence type="ECO:0000313" key="3">
    <source>
        <dbReference type="EMBL" id="OTF95087.1"/>
    </source>
</evidence>
<evidence type="ECO:0000256" key="1">
    <source>
        <dbReference type="SAM" id="Phobius"/>
    </source>
</evidence>